<dbReference type="eggNOG" id="KOG3762">
    <property type="taxonomic scope" value="Eukaryota"/>
</dbReference>
<dbReference type="PANTHER" id="PTHR16172">
    <property type="entry name" value="MAJOR FACILITATOR SUPERFAMILY DOMAIN-CONTAINING PROTEIN 6-LIKE"/>
    <property type="match status" value="1"/>
</dbReference>
<evidence type="ECO:0000256" key="6">
    <source>
        <dbReference type="SAM" id="Phobius"/>
    </source>
</evidence>
<keyword evidence="9" id="KW-1185">Reference proteome</keyword>
<comment type="similarity">
    <text evidence="2">Belongs to the major facilitator superfamily. MFSD6 family.</text>
</comment>
<feature type="transmembrane region" description="Helical" evidence="6">
    <location>
        <begin position="54"/>
        <end position="74"/>
    </location>
</feature>
<evidence type="ECO:0000259" key="7">
    <source>
        <dbReference type="Pfam" id="PF12832"/>
    </source>
</evidence>
<evidence type="ECO:0000256" key="4">
    <source>
        <dbReference type="ARBA" id="ARBA00022989"/>
    </source>
</evidence>
<feature type="transmembrane region" description="Helical" evidence="6">
    <location>
        <begin position="417"/>
        <end position="437"/>
    </location>
</feature>
<feature type="transmembrane region" description="Helical" evidence="6">
    <location>
        <begin position="267"/>
        <end position="288"/>
    </location>
</feature>
<keyword evidence="4 6" id="KW-1133">Transmembrane helix</keyword>
<feature type="transmembrane region" description="Helical" evidence="6">
    <location>
        <begin position="81"/>
        <end position="102"/>
    </location>
</feature>
<dbReference type="PhylomeDB" id="T1IJS1"/>
<accession>T1IJS1</accession>
<dbReference type="InterPro" id="IPR024989">
    <property type="entry name" value="MFS_assoc_dom"/>
</dbReference>
<keyword evidence="3 6" id="KW-0812">Transmembrane</keyword>
<reference evidence="9" key="1">
    <citation type="submission" date="2011-05" db="EMBL/GenBank/DDBJ databases">
        <authorList>
            <person name="Richards S.R."/>
            <person name="Qu J."/>
            <person name="Jiang H."/>
            <person name="Jhangiani S.N."/>
            <person name="Agravi P."/>
            <person name="Goodspeed R."/>
            <person name="Gross S."/>
            <person name="Mandapat C."/>
            <person name="Jackson L."/>
            <person name="Mathew T."/>
            <person name="Pu L."/>
            <person name="Thornton R."/>
            <person name="Saada N."/>
            <person name="Wilczek-Boney K.B."/>
            <person name="Lee S."/>
            <person name="Kovar C."/>
            <person name="Wu Y."/>
            <person name="Scherer S.E."/>
            <person name="Worley K.C."/>
            <person name="Muzny D.M."/>
            <person name="Gibbs R."/>
        </authorList>
    </citation>
    <scope>NUCLEOTIDE SEQUENCE</scope>
    <source>
        <strain evidence="9">Brora</strain>
    </source>
</reference>
<feature type="transmembrane region" description="Helical" evidence="6">
    <location>
        <begin position="449"/>
        <end position="472"/>
    </location>
</feature>
<evidence type="ECO:0000256" key="2">
    <source>
        <dbReference type="ARBA" id="ARBA00005241"/>
    </source>
</evidence>
<dbReference type="OMA" id="FWCFPIE"/>
<sequence>MASCKKKLLNWYEETKPLIPLKVAVFLFYGGVFSLLPFLSVHMQSLGLSIQQTAVVYAVLLLISFAGSPIAGYLTDKTGHFKLVLSVLLITTAVLHTCLLFIPSSSIRTEKADIKFSCTPTGAYLLMDSCKFPKHSCPINFEENGTTFSIKSCKFSCWPDEPTSPKPRNETAKLCFGYRQYQRCMDFEESLIDASNFTLVNYPVIYEAYFTCAYRIHTVILNDNQFGDMSCPARKLLCRLDCGVHLISEQNEVASCPKQVGDPNVTFYTYFVLRLLCILTLSASYPLLESAILIQSKKFNGEYGKQRVWSNVAGAVFTPLAGIFVDLLNHQRSGPSSYIPAFILFDVLLLMTIFVVIYSLDINVQSYSKLKIRDLKRLFHTWSVVLLYIAVFFLGAIWGFLETFLFVFLLDIGSSKFLLGLSRTVGSLICIPTMFFADTIMNRIGRVNLLIMAFICYSIQLFCYSVIVNPWWAIPLEILKFFTSCLKLASAVTLANSLAPKRLTTTMQAILRCINYEIGSGVGNIVGGSIAASLGLRNSFKALGYTSCALGIAYAFGHFLLGSKKTPCYTAPEKAAMETIADGDLPNSETSV</sequence>
<name>T1IJS1_STRMM</name>
<dbReference type="GO" id="GO:0016020">
    <property type="term" value="C:membrane"/>
    <property type="evidence" value="ECO:0007669"/>
    <property type="project" value="UniProtKB-SubCell"/>
</dbReference>
<keyword evidence="5 6" id="KW-0472">Membrane</keyword>
<feature type="domain" description="Major facilitator superfamily associated" evidence="7">
    <location>
        <begin position="19"/>
        <end position="541"/>
    </location>
</feature>
<dbReference type="HOGENOM" id="CLU_013133_3_2_1"/>
<dbReference type="Proteomes" id="UP000014500">
    <property type="component" value="Unassembled WGS sequence"/>
</dbReference>
<protein>
    <recommendedName>
        <fullName evidence="7">Major facilitator superfamily associated domain-containing protein</fullName>
    </recommendedName>
</protein>
<dbReference type="Pfam" id="PF12832">
    <property type="entry name" value="MFS_1_like"/>
    <property type="match status" value="1"/>
</dbReference>
<dbReference type="AlphaFoldDB" id="T1IJS1"/>
<dbReference type="Gene3D" id="1.20.1250.20">
    <property type="entry name" value="MFS general substrate transporter like domains"/>
    <property type="match status" value="3"/>
</dbReference>
<dbReference type="InterPro" id="IPR051717">
    <property type="entry name" value="MFS_MFSD6"/>
</dbReference>
<dbReference type="SUPFAM" id="SSF103473">
    <property type="entry name" value="MFS general substrate transporter"/>
    <property type="match status" value="1"/>
</dbReference>
<feature type="transmembrane region" description="Helical" evidence="6">
    <location>
        <begin position="381"/>
        <end position="401"/>
    </location>
</feature>
<evidence type="ECO:0000313" key="9">
    <source>
        <dbReference type="Proteomes" id="UP000014500"/>
    </source>
</evidence>
<comment type="subcellular location">
    <subcellularLocation>
        <location evidence="1">Membrane</location>
        <topology evidence="1">Multi-pass membrane protein</topology>
    </subcellularLocation>
</comment>
<evidence type="ECO:0000313" key="8">
    <source>
        <dbReference type="EnsemblMetazoa" id="SMAR001147-PA"/>
    </source>
</evidence>
<proteinExistence type="inferred from homology"/>
<evidence type="ECO:0000256" key="5">
    <source>
        <dbReference type="ARBA" id="ARBA00023136"/>
    </source>
</evidence>
<dbReference type="EnsemblMetazoa" id="SMAR001147-RA">
    <property type="protein sequence ID" value="SMAR001147-PA"/>
    <property type="gene ID" value="SMAR001147"/>
</dbReference>
<evidence type="ECO:0000256" key="3">
    <source>
        <dbReference type="ARBA" id="ARBA00022692"/>
    </source>
</evidence>
<evidence type="ECO:0000256" key="1">
    <source>
        <dbReference type="ARBA" id="ARBA00004141"/>
    </source>
</evidence>
<dbReference type="EMBL" id="JH430339">
    <property type="status" value="NOT_ANNOTATED_CDS"/>
    <property type="molecule type" value="Genomic_DNA"/>
</dbReference>
<reference evidence="8" key="2">
    <citation type="submission" date="2015-02" db="UniProtKB">
        <authorList>
            <consortium name="EnsemblMetazoa"/>
        </authorList>
    </citation>
    <scope>IDENTIFICATION</scope>
</reference>
<feature type="transmembrane region" description="Helical" evidence="6">
    <location>
        <begin position="542"/>
        <end position="561"/>
    </location>
</feature>
<feature type="transmembrane region" description="Helical" evidence="6">
    <location>
        <begin position="337"/>
        <end position="360"/>
    </location>
</feature>
<dbReference type="STRING" id="126957.T1IJS1"/>
<organism evidence="8 9">
    <name type="scientific">Strigamia maritima</name>
    <name type="common">European centipede</name>
    <name type="synonym">Geophilus maritimus</name>
    <dbReference type="NCBI Taxonomy" id="126957"/>
    <lineage>
        <taxon>Eukaryota</taxon>
        <taxon>Metazoa</taxon>
        <taxon>Ecdysozoa</taxon>
        <taxon>Arthropoda</taxon>
        <taxon>Myriapoda</taxon>
        <taxon>Chilopoda</taxon>
        <taxon>Pleurostigmophora</taxon>
        <taxon>Geophilomorpha</taxon>
        <taxon>Linotaeniidae</taxon>
        <taxon>Strigamia</taxon>
    </lineage>
</organism>
<dbReference type="PANTHER" id="PTHR16172:SF41">
    <property type="entry name" value="MAJOR FACILITATOR SUPERFAMILY DOMAIN-CONTAINING PROTEIN 6-LIKE"/>
    <property type="match status" value="1"/>
</dbReference>
<dbReference type="InterPro" id="IPR036259">
    <property type="entry name" value="MFS_trans_sf"/>
</dbReference>
<feature type="transmembrane region" description="Helical" evidence="6">
    <location>
        <begin position="478"/>
        <end position="498"/>
    </location>
</feature>
<feature type="transmembrane region" description="Helical" evidence="6">
    <location>
        <begin position="308"/>
        <end position="325"/>
    </location>
</feature>
<feature type="transmembrane region" description="Helical" evidence="6">
    <location>
        <begin position="518"/>
        <end position="536"/>
    </location>
</feature>
<feature type="transmembrane region" description="Helical" evidence="6">
    <location>
        <begin position="21"/>
        <end position="42"/>
    </location>
</feature>